<dbReference type="EMBL" id="JBHSAO010000001">
    <property type="protein sequence ID" value="MFC4022234.1"/>
    <property type="molecule type" value="Genomic_DNA"/>
</dbReference>
<dbReference type="Proteomes" id="UP001595772">
    <property type="component" value="Unassembled WGS sequence"/>
</dbReference>
<evidence type="ECO:0000256" key="1">
    <source>
        <dbReference type="SAM" id="MobiDB-lite"/>
    </source>
</evidence>
<evidence type="ECO:0000313" key="4">
    <source>
        <dbReference type="Proteomes" id="UP001595772"/>
    </source>
</evidence>
<keyword evidence="2" id="KW-1133">Transmembrane helix</keyword>
<sequence>MRTLKTIALTLIIIGALNWGLIAFFQFDLVASIFGGQDAFLSRLVYGLVGLSGLYYIVALFNPMEAAMDADNDEGRRPGNLNYGTEFGEETEISNRTTTISEDTEEMLNRPSDRE</sequence>
<keyword evidence="2" id="KW-0812">Transmembrane</keyword>
<gene>
    <name evidence="3" type="ORF">ACFOUV_00215</name>
</gene>
<dbReference type="InterPro" id="IPR007211">
    <property type="entry name" value="DUF378"/>
</dbReference>
<keyword evidence="2" id="KW-0472">Membrane</keyword>
<name>A0ABV8GQX3_9BACI</name>
<dbReference type="Pfam" id="PF04070">
    <property type="entry name" value="DUF378"/>
    <property type="match status" value="1"/>
</dbReference>
<comment type="caution">
    <text evidence="3">The sequence shown here is derived from an EMBL/GenBank/DDBJ whole genome shotgun (WGS) entry which is preliminary data.</text>
</comment>
<feature type="region of interest" description="Disordered" evidence="1">
    <location>
        <begin position="95"/>
        <end position="115"/>
    </location>
</feature>
<keyword evidence="4" id="KW-1185">Reference proteome</keyword>
<protein>
    <submittedName>
        <fullName evidence="3">DUF378 domain-containing protein</fullName>
    </submittedName>
</protein>
<evidence type="ECO:0000313" key="3">
    <source>
        <dbReference type="EMBL" id="MFC4022234.1"/>
    </source>
</evidence>
<dbReference type="PANTHER" id="PTHR37304:SF1">
    <property type="entry name" value="MEMBRANE PROTEIN"/>
    <property type="match status" value="1"/>
</dbReference>
<organism evidence="3 4">
    <name type="scientific">Oceanobacillus longus</name>
    <dbReference type="NCBI Taxonomy" id="930120"/>
    <lineage>
        <taxon>Bacteria</taxon>
        <taxon>Bacillati</taxon>
        <taxon>Bacillota</taxon>
        <taxon>Bacilli</taxon>
        <taxon>Bacillales</taxon>
        <taxon>Bacillaceae</taxon>
        <taxon>Oceanobacillus</taxon>
    </lineage>
</organism>
<reference evidence="4" key="1">
    <citation type="journal article" date="2019" name="Int. J. Syst. Evol. Microbiol.">
        <title>The Global Catalogue of Microorganisms (GCM) 10K type strain sequencing project: providing services to taxonomists for standard genome sequencing and annotation.</title>
        <authorList>
            <consortium name="The Broad Institute Genomics Platform"/>
            <consortium name="The Broad Institute Genome Sequencing Center for Infectious Disease"/>
            <person name="Wu L."/>
            <person name="Ma J."/>
        </authorList>
    </citation>
    <scope>NUCLEOTIDE SEQUENCE [LARGE SCALE GENOMIC DNA]</scope>
    <source>
        <strain evidence="4">IBRC-M 10703</strain>
    </source>
</reference>
<evidence type="ECO:0000256" key="2">
    <source>
        <dbReference type="SAM" id="Phobius"/>
    </source>
</evidence>
<dbReference type="PANTHER" id="PTHR37304">
    <property type="entry name" value="MEMBRANE PROTEIN-RELATED"/>
    <property type="match status" value="1"/>
</dbReference>
<dbReference type="RefSeq" id="WP_379494752.1">
    <property type="nucleotide sequence ID" value="NZ_JBHSAO010000001.1"/>
</dbReference>
<proteinExistence type="predicted"/>
<feature type="transmembrane region" description="Helical" evidence="2">
    <location>
        <begin position="7"/>
        <end position="27"/>
    </location>
</feature>
<accession>A0ABV8GQX3</accession>
<feature type="transmembrane region" description="Helical" evidence="2">
    <location>
        <begin position="39"/>
        <end position="58"/>
    </location>
</feature>